<dbReference type="STRING" id="2711.A0A067FF76"/>
<feature type="transmembrane region" description="Helical" evidence="12">
    <location>
        <begin position="238"/>
        <end position="260"/>
    </location>
</feature>
<dbReference type="PANTHER" id="PTHR12266:SF24">
    <property type="entry name" value="CATION_CALCIUM EXCHANGER 1"/>
    <property type="match status" value="1"/>
</dbReference>
<dbReference type="PANTHER" id="PTHR12266">
    <property type="entry name" value="NA+/CA2+ K+ INDEPENDENT EXCHANGER"/>
    <property type="match status" value="1"/>
</dbReference>
<feature type="transmembrane region" description="Helical" evidence="12">
    <location>
        <begin position="396"/>
        <end position="415"/>
    </location>
</feature>
<evidence type="ECO:0000256" key="4">
    <source>
        <dbReference type="ARBA" id="ARBA00022538"/>
    </source>
</evidence>
<organism evidence="14 15">
    <name type="scientific">Citrus sinensis</name>
    <name type="common">Sweet orange</name>
    <name type="synonym">Citrus aurantium var. sinensis</name>
    <dbReference type="NCBI Taxonomy" id="2711"/>
    <lineage>
        <taxon>Eukaryota</taxon>
        <taxon>Viridiplantae</taxon>
        <taxon>Streptophyta</taxon>
        <taxon>Embryophyta</taxon>
        <taxon>Tracheophyta</taxon>
        <taxon>Spermatophyta</taxon>
        <taxon>Magnoliopsida</taxon>
        <taxon>eudicotyledons</taxon>
        <taxon>Gunneridae</taxon>
        <taxon>Pentapetalae</taxon>
        <taxon>rosids</taxon>
        <taxon>malvids</taxon>
        <taxon>Sapindales</taxon>
        <taxon>Rutaceae</taxon>
        <taxon>Aurantioideae</taxon>
        <taxon>Citrus</taxon>
    </lineage>
</organism>
<evidence type="ECO:0000256" key="7">
    <source>
        <dbReference type="ARBA" id="ARBA00022989"/>
    </source>
</evidence>
<gene>
    <name evidence="14" type="ORF">CISIN_1g040465mg</name>
</gene>
<feature type="transmembrane region" description="Helical" evidence="12">
    <location>
        <begin position="427"/>
        <end position="446"/>
    </location>
</feature>
<evidence type="ECO:0000256" key="12">
    <source>
        <dbReference type="SAM" id="Phobius"/>
    </source>
</evidence>
<dbReference type="GO" id="GO:0006814">
    <property type="term" value="P:sodium ion transport"/>
    <property type="evidence" value="ECO:0007669"/>
    <property type="project" value="UniProtKB-KW"/>
</dbReference>
<keyword evidence="3" id="KW-0050">Antiport</keyword>
<keyword evidence="10" id="KW-0406">Ion transport</keyword>
<accession>A0A067FF76</accession>
<name>A0A067FF76_CITSI</name>
<evidence type="ECO:0000256" key="11">
    <source>
        <dbReference type="ARBA" id="ARBA00038187"/>
    </source>
</evidence>
<keyword evidence="10" id="KW-0739">Sodium transport</keyword>
<evidence type="ECO:0000256" key="1">
    <source>
        <dbReference type="ARBA" id="ARBA00004141"/>
    </source>
</evidence>
<comment type="similarity">
    <text evidence="11">Belongs to the Ca(2+):cation antiporter (CaCA) (TC 2.A.19) family. Cation/calcium exchanger (CCX) subfamily.</text>
</comment>
<dbReference type="GO" id="GO:0015297">
    <property type="term" value="F:antiporter activity"/>
    <property type="evidence" value="ECO:0007669"/>
    <property type="project" value="UniProtKB-KW"/>
</dbReference>
<feature type="transmembrane region" description="Helical" evidence="12">
    <location>
        <begin position="569"/>
        <end position="591"/>
    </location>
</feature>
<evidence type="ECO:0000256" key="3">
    <source>
        <dbReference type="ARBA" id="ARBA00022449"/>
    </source>
</evidence>
<dbReference type="GO" id="GO:0016020">
    <property type="term" value="C:membrane"/>
    <property type="evidence" value="ECO:0000318"/>
    <property type="project" value="GO_Central"/>
</dbReference>
<keyword evidence="2" id="KW-0813">Transport</keyword>
<protein>
    <recommendedName>
        <fullName evidence="13">Sodium/calcium exchanger membrane region domain-containing protein</fullName>
    </recommendedName>
</protein>
<keyword evidence="8" id="KW-0915">Sodium</keyword>
<feature type="transmembrane region" description="Helical" evidence="12">
    <location>
        <begin position="366"/>
        <end position="384"/>
    </location>
</feature>
<evidence type="ECO:0000313" key="14">
    <source>
        <dbReference type="EMBL" id="KDO66049.1"/>
    </source>
</evidence>
<proteinExistence type="inferred from homology"/>
<comment type="subcellular location">
    <subcellularLocation>
        <location evidence="1">Membrane</location>
        <topology evidence="1">Multi-pass membrane protein</topology>
    </subcellularLocation>
</comment>
<dbReference type="InterPro" id="IPR051359">
    <property type="entry name" value="CaCA_antiporter"/>
</dbReference>
<feature type="transmembrane region" description="Helical" evidence="12">
    <location>
        <begin position="142"/>
        <end position="168"/>
    </location>
</feature>
<feature type="transmembrane region" description="Helical" evidence="12">
    <location>
        <begin position="212"/>
        <end position="232"/>
    </location>
</feature>
<dbReference type="InterPro" id="IPR044880">
    <property type="entry name" value="NCX_ion-bd_dom_sf"/>
</dbReference>
<feature type="transmembrane region" description="Helical" evidence="12">
    <location>
        <begin position="21"/>
        <end position="42"/>
    </location>
</feature>
<dbReference type="AlphaFoldDB" id="A0A067FF76"/>
<feature type="transmembrane region" description="Helical" evidence="12">
    <location>
        <begin position="110"/>
        <end position="130"/>
    </location>
</feature>
<keyword evidence="6" id="KW-0630">Potassium</keyword>
<dbReference type="EMBL" id="KK784901">
    <property type="protein sequence ID" value="KDO66049.1"/>
    <property type="molecule type" value="Genomic_DNA"/>
</dbReference>
<keyword evidence="5 12" id="KW-0812">Transmembrane</keyword>
<evidence type="ECO:0000256" key="2">
    <source>
        <dbReference type="ARBA" id="ARBA00022448"/>
    </source>
</evidence>
<evidence type="ECO:0000256" key="8">
    <source>
        <dbReference type="ARBA" id="ARBA00023053"/>
    </source>
</evidence>
<evidence type="ECO:0000259" key="13">
    <source>
        <dbReference type="Pfam" id="PF01699"/>
    </source>
</evidence>
<dbReference type="GO" id="GO:0008324">
    <property type="term" value="F:monoatomic cation transmembrane transporter activity"/>
    <property type="evidence" value="ECO:0000318"/>
    <property type="project" value="GO_Central"/>
</dbReference>
<feature type="transmembrane region" description="Helical" evidence="12">
    <location>
        <begin position="466"/>
        <end position="486"/>
    </location>
</feature>
<feature type="transmembrane region" description="Helical" evidence="12">
    <location>
        <begin position="539"/>
        <end position="557"/>
    </location>
</feature>
<feature type="transmembrane region" description="Helical" evidence="12">
    <location>
        <begin position="498"/>
        <end position="519"/>
    </location>
</feature>
<feature type="domain" description="Sodium/calcium exchanger membrane region" evidence="13">
    <location>
        <begin position="111"/>
        <end position="254"/>
    </location>
</feature>
<dbReference type="Gene3D" id="1.20.1420.30">
    <property type="entry name" value="NCX, central ion-binding region"/>
    <property type="match status" value="2"/>
</dbReference>
<keyword evidence="7 12" id="KW-1133">Transmembrane helix</keyword>
<evidence type="ECO:0000256" key="9">
    <source>
        <dbReference type="ARBA" id="ARBA00023136"/>
    </source>
</evidence>
<dbReference type="PaxDb" id="2711-XP_006479186.1"/>
<evidence type="ECO:0000256" key="5">
    <source>
        <dbReference type="ARBA" id="ARBA00022692"/>
    </source>
</evidence>
<sequence>MADQSLSFISNSKKLSLCLNISFVFLLSFFLKISIFSGQTIITTQSLASLSVRGNNIGDGCAGLHDYSDYKSRCKYVTTHVDCQPKGYINYLQIFYCTCGQFPILGHLVLLLWLVVLFYLLGNTAASYFCSSLESLSRILKLPPTIAGVTLLALGNGASDVFSSIVSFTRSDDGDVGLNSVLGGAFFVSSIVVGVISILTSRKEFSVDKPSFIRDVLFFLFSLCALILIIVIGEINLWASICFVSIYLIYVLAVSASYIYQRSRDRKMSLFAGSPVSDSLFLHIQDDFEERAVPLIGCVDDEKPNHPVEKNNLQEDPEQQCLRFFNLDSSFCYYFTKLLIVLELPLYLPRRLTIPVVSEDKWSKTYAVISVTLAPLLLAALLNTQGEKHLGSGISLISYLGAAFVGIILGNLAFLSTKTCSPPNKCLLPWLAGGFLMSVTWTYVTAEELVSLLVSLGKVLGISPSVLGLTVLAWGNSLGDLIANAAMAMNGGPNGAQIAISGCYAGPMFNTLVGLGISLVFSSSSQYPSSYLIPKDSSLYETVGFLMAGLLWALVILPRKNMKLDKFLGIGLLAIYSCFLCVRLASAFGFLKLY</sequence>
<dbReference type="InterPro" id="IPR004837">
    <property type="entry name" value="NaCa_Exmemb"/>
</dbReference>
<evidence type="ECO:0000313" key="15">
    <source>
        <dbReference type="Proteomes" id="UP000027120"/>
    </source>
</evidence>
<evidence type="ECO:0000256" key="10">
    <source>
        <dbReference type="ARBA" id="ARBA00023201"/>
    </source>
</evidence>
<reference evidence="14 15" key="1">
    <citation type="submission" date="2014-04" db="EMBL/GenBank/DDBJ databases">
        <authorList>
            <consortium name="International Citrus Genome Consortium"/>
            <person name="Gmitter F."/>
            <person name="Chen C."/>
            <person name="Farmerie W."/>
            <person name="Harkins T."/>
            <person name="Desany B."/>
            <person name="Mohiuddin M."/>
            <person name="Kodira C."/>
            <person name="Borodovsky M."/>
            <person name="Lomsadze A."/>
            <person name="Burns P."/>
            <person name="Jenkins J."/>
            <person name="Prochnik S."/>
            <person name="Shu S."/>
            <person name="Chapman J."/>
            <person name="Pitluck S."/>
            <person name="Schmutz J."/>
            <person name="Rokhsar D."/>
        </authorList>
    </citation>
    <scope>NUCLEOTIDE SEQUENCE</scope>
</reference>
<keyword evidence="9 12" id="KW-0472">Membrane</keyword>
<evidence type="ECO:0000256" key="6">
    <source>
        <dbReference type="ARBA" id="ARBA00022958"/>
    </source>
</evidence>
<dbReference type="GO" id="GO:0006813">
    <property type="term" value="P:potassium ion transport"/>
    <property type="evidence" value="ECO:0007669"/>
    <property type="project" value="UniProtKB-KW"/>
</dbReference>
<feature type="transmembrane region" description="Helical" evidence="12">
    <location>
        <begin position="180"/>
        <end position="200"/>
    </location>
</feature>
<dbReference type="Pfam" id="PF01699">
    <property type="entry name" value="Na_Ca_ex"/>
    <property type="match status" value="2"/>
</dbReference>
<keyword evidence="15" id="KW-1185">Reference proteome</keyword>
<feature type="domain" description="Sodium/calcium exchanger membrane region" evidence="13">
    <location>
        <begin position="431"/>
        <end position="583"/>
    </location>
</feature>
<dbReference type="Proteomes" id="UP000027120">
    <property type="component" value="Unassembled WGS sequence"/>
</dbReference>
<dbReference type="GO" id="GO:0006812">
    <property type="term" value="P:monoatomic cation transport"/>
    <property type="evidence" value="ECO:0000318"/>
    <property type="project" value="GO_Central"/>
</dbReference>
<keyword evidence="4" id="KW-0633">Potassium transport</keyword>
<dbReference type="eggNOG" id="KOG2399">
    <property type="taxonomic scope" value="Eukaryota"/>
</dbReference>